<dbReference type="EMBL" id="DACWOD010000002">
    <property type="protein sequence ID" value="HAU2395161.1"/>
    <property type="molecule type" value="Genomic_DNA"/>
</dbReference>
<reference evidence="2" key="1">
    <citation type="journal article" date="2018" name="Genome Biol.">
        <title>SKESA: strategic k-mer extension for scrupulous assemblies.</title>
        <authorList>
            <person name="Souvorov A."/>
            <person name="Agarwala R."/>
            <person name="Lipman D.J."/>
        </authorList>
    </citation>
    <scope>NUCLEOTIDE SEQUENCE</scope>
    <source>
        <strain evidence="2">CL18-200174</strain>
    </source>
</reference>
<feature type="transmembrane region" description="Helical" evidence="1">
    <location>
        <begin position="53"/>
        <end position="75"/>
    </location>
</feature>
<dbReference type="AlphaFoldDB" id="A0AAN5Q0P2"/>
<evidence type="ECO:0000256" key="1">
    <source>
        <dbReference type="SAM" id="Phobius"/>
    </source>
</evidence>
<protein>
    <submittedName>
        <fullName evidence="2">Uncharacterized protein</fullName>
    </submittedName>
</protein>
<accession>A0AAN5Q0P2</accession>
<dbReference type="Proteomes" id="UP000863577">
    <property type="component" value="Unassembled WGS sequence"/>
</dbReference>
<keyword evidence="1" id="KW-1133">Transmembrane helix</keyword>
<evidence type="ECO:0000313" key="3">
    <source>
        <dbReference type="Proteomes" id="UP000863577"/>
    </source>
</evidence>
<evidence type="ECO:0000313" key="2">
    <source>
        <dbReference type="EMBL" id="HAU2395161.1"/>
    </source>
</evidence>
<keyword evidence="1" id="KW-0812">Transmembrane</keyword>
<keyword evidence="1" id="KW-0472">Membrane</keyword>
<dbReference type="RefSeq" id="WP_027265547.1">
    <property type="nucleotide sequence ID" value="NZ_AP024961.1"/>
</dbReference>
<comment type="caution">
    <text evidence="2">The sequence shown here is derived from an EMBL/GenBank/DDBJ whole genome shotgun (WGS) entry which is preliminary data.</text>
</comment>
<proteinExistence type="predicted"/>
<reference evidence="2" key="2">
    <citation type="submission" date="2019-09" db="EMBL/GenBank/DDBJ databases">
        <authorList>
            <consortium name="NCBI Pathogen Detection Project"/>
        </authorList>
    </citation>
    <scope>NUCLEOTIDE SEQUENCE</scope>
    <source>
        <strain evidence="2">CL18-200174</strain>
    </source>
</reference>
<feature type="transmembrane region" description="Helical" evidence="1">
    <location>
        <begin position="116"/>
        <end position="138"/>
    </location>
</feature>
<name>A0AAN5Q0P2_LEGPN</name>
<organism evidence="2 3">
    <name type="scientific">Legionella pneumophila</name>
    <dbReference type="NCBI Taxonomy" id="446"/>
    <lineage>
        <taxon>Bacteria</taxon>
        <taxon>Pseudomonadati</taxon>
        <taxon>Pseudomonadota</taxon>
        <taxon>Gammaproteobacteria</taxon>
        <taxon>Legionellales</taxon>
        <taxon>Legionellaceae</taxon>
        <taxon>Legionella</taxon>
    </lineage>
</organism>
<gene>
    <name evidence="2" type="ORF">JBK99_02285</name>
</gene>
<sequence length="141" mass="15830">MTDLIKILDDYFNKARELESYTINDLEKHLWLVNASSATITIGFIQSKDGVGYLQILGAWSFVLGIISLLLMKFVSAINSSRDKKRFVEATLNISAENAAEKIREIKDKQFSCLRMTYLILQYGAGVLFIVGCILTILSAK</sequence>